<evidence type="ECO:0000259" key="1">
    <source>
        <dbReference type="Pfam" id="PF16571"/>
    </source>
</evidence>
<gene>
    <name evidence="2" type="ORF">C1706_05395</name>
</gene>
<dbReference type="Pfam" id="PF16571">
    <property type="entry name" value="FBP_C"/>
    <property type="match status" value="1"/>
</dbReference>
<dbReference type="AlphaFoldDB" id="A0A4Q2EGE0"/>
<evidence type="ECO:0000313" key="2">
    <source>
        <dbReference type="EMBL" id="RXW32597.1"/>
    </source>
</evidence>
<proteinExistence type="predicted"/>
<evidence type="ECO:0000313" key="3">
    <source>
        <dbReference type="Proteomes" id="UP000290624"/>
    </source>
</evidence>
<organism evidence="2 3">
    <name type="scientific">Propioniciclava flava</name>
    <dbReference type="NCBI Taxonomy" id="2072026"/>
    <lineage>
        <taxon>Bacteria</taxon>
        <taxon>Bacillati</taxon>
        <taxon>Actinomycetota</taxon>
        <taxon>Actinomycetes</taxon>
        <taxon>Propionibacteriales</taxon>
        <taxon>Propionibacteriaceae</taxon>
        <taxon>Propioniciclava</taxon>
    </lineage>
</organism>
<comment type="caution">
    <text evidence="2">The sequence shown here is derived from an EMBL/GenBank/DDBJ whole genome shotgun (WGS) entry which is preliminary data.</text>
</comment>
<feature type="domain" description="Elongation factor G-binding protein C-terminal treble-clef zinc-finger" evidence="1">
    <location>
        <begin position="8"/>
        <end position="161"/>
    </location>
</feature>
<protein>
    <recommendedName>
        <fullName evidence="1">Elongation factor G-binding protein C-terminal treble-clef zinc-finger domain-containing protein</fullName>
    </recommendedName>
</protein>
<accession>A0A4Q2EGE0</accession>
<reference evidence="2 3" key="1">
    <citation type="submission" date="2018-01" db="EMBL/GenBank/DDBJ databases">
        <title>Lactibacter flavus gen. nov., sp. nov., a novel bacterium of the family Propionibacteriaceae isolated from raw milk and dairy products.</title>
        <authorList>
            <person name="Wenning M."/>
            <person name="Breitenwieser F."/>
            <person name="Huptas C."/>
            <person name="von Neubeck M."/>
            <person name="Busse H.-J."/>
            <person name="Scherer S."/>
        </authorList>
    </citation>
    <scope>NUCLEOTIDE SEQUENCE [LARGE SCALE GENOMIC DNA]</scope>
    <source>
        <strain evidence="2 3">VG341</strain>
    </source>
</reference>
<dbReference type="RefSeq" id="WP_129458207.1">
    <property type="nucleotide sequence ID" value="NZ_PPCV01000003.1"/>
</dbReference>
<dbReference type="EMBL" id="PPCV01000003">
    <property type="protein sequence ID" value="RXW32597.1"/>
    <property type="molecule type" value="Genomic_DNA"/>
</dbReference>
<sequence length="165" mass="18328">MRALTESEVREGFVNATPAEMARLELPWWFGATLWDSLDYLGWVDPALPERGYLVADTSFGVVGAILRLPKNRPQGRRALCNLCYTQHRSQGALLMVARRAGKAGLNHNTVGTYICTDLACSLYLRGLRRAVGGGMMPETMDSDARIRRLQDNVEDFLGRVLVDG</sequence>
<dbReference type="InterPro" id="IPR032330">
    <property type="entry name" value="EF-G-binding_C"/>
</dbReference>
<name>A0A4Q2EGE0_9ACTN</name>
<keyword evidence="3" id="KW-1185">Reference proteome</keyword>
<dbReference type="OrthoDB" id="4171838at2"/>
<dbReference type="Proteomes" id="UP000290624">
    <property type="component" value="Unassembled WGS sequence"/>
</dbReference>